<dbReference type="Proteomes" id="UP000562027">
    <property type="component" value="Unassembled WGS sequence"/>
</dbReference>
<evidence type="ECO:0000313" key="2">
    <source>
        <dbReference type="EMBL" id="MBB4845040.1"/>
    </source>
</evidence>
<reference evidence="2 3" key="1">
    <citation type="submission" date="2020-08" db="EMBL/GenBank/DDBJ databases">
        <title>Functional genomics of gut bacteria from endangered species of beetles.</title>
        <authorList>
            <person name="Carlos-Shanley C."/>
        </authorList>
    </citation>
    <scope>NUCLEOTIDE SEQUENCE [LARGE SCALE GENOMIC DNA]</scope>
    <source>
        <strain evidence="2 3">S00239</strain>
    </source>
</reference>
<sequence>MQADLPPLNLKPSRVHLNRLMQIWRSAGWPSQDAVEIDLLAAQWVEWASCEGQQTLRLTPSGIRLLAEARQQGKRANSAHDKLAGLVAQQLMDAGRIVWQELSLRAQFGEEAEAAETLAPQQTFALLADPPPAAPPKHWRMARPDVFSLRNTSVARYLHPVIHEIKVSRADLFSDLRNKAKHESYQWLCSELYYVFPAGTAEPKEIPAAFGIWLLHGKPEDGQLELLRPARHRPCELPFPVWMALAKATPSQGPQAQAADPEQAGLQDESPR</sequence>
<name>A0A840LA40_9BURK</name>
<dbReference type="AlphaFoldDB" id="A0A840LA40"/>
<dbReference type="EMBL" id="JACHLP010000007">
    <property type="protein sequence ID" value="MBB4845040.1"/>
    <property type="molecule type" value="Genomic_DNA"/>
</dbReference>
<accession>A0A840LA40</accession>
<protein>
    <submittedName>
        <fullName evidence="2">Uncharacterized protein</fullName>
    </submittedName>
</protein>
<gene>
    <name evidence="2" type="ORF">HNP55_003586</name>
</gene>
<evidence type="ECO:0000256" key="1">
    <source>
        <dbReference type="SAM" id="MobiDB-lite"/>
    </source>
</evidence>
<organism evidence="2 3">
    <name type="scientific">Roseateles oligotrophus</name>
    <dbReference type="NCBI Taxonomy" id="1769250"/>
    <lineage>
        <taxon>Bacteria</taxon>
        <taxon>Pseudomonadati</taxon>
        <taxon>Pseudomonadota</taxon>
        <taxon>Betaproteobacteria</taxon>
        <taxon>Burkholderiales</taxon>
        <taxon>Sphaerotilaceae</taxon>
        <taxon>Roseateles</taxon>
    </lineage>
</organism>
<comment type="caution">
    <text evidence="2">The sequence shown here is derived from an EMBL/GenBank/DDBJ whole genome shotgun (WGS) entry which is preliminary data.</text>
</comment>
<feature type="region of interest" description="Disordered" evidence="1">
    <location>
        <begin position="248"/>
        <end position="272"/>
    </location>
</feature>
<dbReference type="RefSeq" id="WP_184302419.1">
    <property type="nucleotide sequence ID" value="NZ_JACHLP010000007.1"/>
</dbReference>
<evidence type="ECO:0000313" key="3">
    <source>
        <dbReference type="Proteomes" id="UP000562027"/>
    </source>
</evidence>
<proteinExistence type="predicted"/>
<keyword evidence="3" id="KW-1185">Reference proteome</keyword>